<evidence type="ECO:0000256" key="13">
    <source>
        <dbReference type="ARBA" id="ARBA00022833"/>
    </source>
</evidence>
<evidence type="ECO:0000256" key="17">
    <source>
        <dbReference type="ARBA" id="ARBA00023180"/>
    </source>
</evidence>
<name>A0A0J8GSS3_9ALTE</name>
<comment type="caution">
    <text evidence="22">The sequence shown here is derived from an EMBL/GenBank/DDBJ whole genome shotgun (WGS) entry which is preliminary data.</text>
</comment>
<evidence type="ECO:0000256" key="2">
    <source>
        <dbReference type="ARBA" id="ARBA00004371"/>
    </source>
</evidence>
<dbReference type="GO" id="GO:0046872">
    <property type="term" value="F:metal ion binding"/>
    <property type="evidence" value="ECO:0007669"/>
    <property type="project" value="UniProtKB-KW"/>
</dbReference>
<dbReference type="EMBL" id="LAZL01000009">
    <property type="protein sequence ID" value="KMT65840.1"/>
    <property type="molecule type" value="Genomic_DNA"/>
</dbReference>
<comment type="subcellular location">
    <subcellularLocation>
        <location evidence="1">Endoplasmic reticulum</location>
    </subcellularLocation>
    <subcellularLocation>
        <location evidence="3">Golgi apparatus</location>
    </subcellularLocation>
    <subcellularLocation>
        <location evidence="2">Lysosome</location>
    </subcellularLocation>
    <subcellularLocation>
        <location evidence="4">Secreted</location>
    </subcellularLocation>
</comment>
<dbReference type="Gene3D" id="3.50.30.30">
    <property type="match status" value="1"/>
</dbReference>
<dbReference type="GO" id="GO:0006508">
    <property type="term" value="P:proteolysis"/>
    <property type="evidence" value="ECO:0007669"/>
    <property type="project" value="UniProtKB-KW"/>
</dbReference>
<evidence type="ECO:0000256" key="3">
    <source>
        <dbReference type="ARBA" id="ARBA00004555"/>
    </source>
</evidence>
<dbReference type="PANTHER" id="PTHR12053:SF3">
    <property type="entry name" value="CARBOXYPEPTIDASE Q"/>
    <property type="match status" value="1"/>
</dbReference>
<dbReference type="InterPro" id="IPR007484">
    <property type="entry name" value="Peptidase_M28"/>
</dbReference>
<keyword evidence="17" id="KW-0325">Glycoprotein</keyword>
<comment type="subunit">
    <text evidence="19">Homodimer. The monomeric form is inactive while the homodimer is active.</text>
</comment>
<dbReference type="Gene3D" id="3.40.630.10">
    <property type="entry name" value="Zn peptidases"/>
    <property type="match status" value="1"/>
</dbReference>
<dbReference type="Proteomes" id="UP000037600">
    <property type="component" value="Unassembled WGS sequence"/>
</dbReference>
<keyword evidence="9" id="KW-0479">Metal-binding</keyword>
<evidence type="ECO:0000256" key="8">
    <source>
        <dbReference type="ARBA" id="ARBA00022670"/>
    </source>
</evidence>
<evidence type="ECO:0000256" key="11">
    <source>
        <dbReference type="ARBA" id="ARBA00022801"/>
    </source>
</evidence>
<sequence length="456" mass="50137">MSFTLFLVFSIAHANNFEQDIEKIKQSALTDEHAYHLIESLTTEVGARLVGTDRSNKAIDWAEKKLLEIGVTQVTKQAVKVRDWQRVSAEATVTSPYSHKLVVTSLGGSVPTPETGIEAEIIRFSSIEHLKTAEKSDVAGKIVYIAKKLIQDKTGDDYIKTVQGRLEGAIVASQLGAKALIIRSITTDNSRIAHTGSVQYLADVDKIPAAAISPADADLLDRLFSRNLTPKLNLKLINTETKWLDSYNLIADITGSEKPEETVLLAAHLDSWDLGTGALDDATGVGVVIAALKQLLDAEVELKRSLRVVFFTDSLFKQNGALEYIKAHKDSLNQIVAATEMDFGSGLIWRLDTKIASSSLKFADAVHTRVSDLGVERGHNNSTSSTNVAHFIPYEVPVFHWVQDASNYFKYLHSANDTFDKVQLNAVQQNVAVLSIFSFMVANSDMQFKLNSSDKQ</sequence>
<keyword evidence="13" id="KW-0862">Zinc</keyword>
<dbReference type="AlphaFoldDB" id="A0A0J8GSS3"/>
<keyword evidence="7" id="KW-0121">Carboxypeptidase</keyword>
<keyword evidence="12" id="KW-0256">Endoplasmic reticulum</keyword>
<evidence type="ECO:0000313" key="23">
    <source>
        <dbReference type="Proteomes" id="UP000037600"/>
    </source>
</evidence>
<evidence type="ECO:0000256" key="20">
    <source>
        <dbReference type="ARBA" id="ARBA00033328"/>
    </source>
</evidence>
<evidence type="ECO:0000256" key="4">
    <source>
        <dbReference type="ARBA" id="ARBA00004613"/>
    </source>
</evidence>
<evidence type="ECO:0000256" key="15">
    <source>
        <dbReference type="ARBA" id="ARBA00023049"/>
    </source>
</evidence>
<organism evidence="22 23">
    <name type="scientific">Catenovulum maritimum</name>
    <dbReference type="NCBI Taxonomy" id="1513271"/>
    <lineage>
        <taxon>Bacteria</taxon>
        <taxon>Pseudomonadati</taxon>
        <taxon>Pseudomonadota</taxon>
        <taxon>Gammaproteobacteria</taxon>
        <taxon>Alteromonadales</taxon>
        <taxon>Alteromonadaceae</taxon>
        <taxon>Catenovulum</taxon>
    </lineage>
</organism>
<keyword evidence="8" id="KW-0645">Protease</keyword>
<evidence type="ECO:0000256" key="19">
    <source>
        <dbReference type="ARBA" id="ARBA00025833"/>
    </source>
</evidence>
<dbReference type="PANTHER" id="PTHR12053">
    <property type="entry name" value="PROTEASE FAMILY M28 PLASMA GLUTAMATE CARBOXYPEPTIDASE-RELATED"/>
    <property type="match status" value="1"/>
</dbReference>
<dbReference type="GO" id="GO:0070573">
    <property type="term" value="F:metallodipeptidase activity"/>
    <property type="evidence" value="ECO:0007669"/>
    <property type="project" value="InterPro"/>
</dbReference>
<protein>
    <recommendedName>
        <fullName evidence="5">Carboxypeptidase Q</fullName>
    </recommendedName>
    <alternativeName>
        <fullName evidence="20">Plasma glutamate carboxypeptidase</fullName>
    </alternativeName>
</protein>
<keyword evidence="10" id="KW-0732">Signal</keyword>
<dbReference type="InterPro" id="IPR039866">
    <property type="entry name" value="CPQ"/>
</dbReference>
<keyword evidence="15" id="KW-0482">Metalloprotease</keyword>
<accession>A0A0J8GSS3</accession>
<dbReference type="PATRIC" id="fig|1513271.3.peg.1451"/>
<evidence type="ECO:0000256" key="10">
    <source>
        <dbReference type="ARBA" id="ARBA00022729"/>
    </source>
</evidence>
<proteinExistence type="predicted"/>
<keyword evidence="6" id="KW-0964">Secreted</keyword>
<feature type="domain" description="Peptidase M28" evidence="21">
    <location>
        <begin position="248"/>
        <end position="433"/>
    </location>
</feature>
<keyword evidence="23" id="KW-1185">Reference proteome</keyword>
<evidence type="ECO:0000313" key="22">
    <source>
        <dbReference type="EMBL" id="KMT65840.1"/>
    </source>
</evidence>
<gene>
    <name evidence="22" type="ORF">XM47_07085</name>
</gene>
<evidence type="ECO:0000256" key="14">
    <source>
        <dbReference type="ARBA" id="ARBA00023034"/>
    </source>
</evidence>
<evidence type="ECO:0000256" key="1">
    <source>
        <dbReference type="ARBA" id="ARBA00004240"/>
    </source>
</evidence>
<keyword evidence="18" id="KW-0458">Lysosome</keyword>
<evidence type="ECO:0000256" key="9">
    <source>
        <dbReference type="ARBA" id="ARBA00022723"/>
    </source>
</evidence>
<evidence type="ECO:0000259" key="21">
    <source>
        <dbReference type="Pfam" id="PF04389"/>
    </source>
</evidence>
<evidence type="ECO:0000256" key="5">
    <source>
        <dbReference type="ARBA" id="ARBA00014116"/>
    </source>
</evidence>
<evidence type="ECO:0000256" key="18">
    <source>
        <dbReference type="ARBA" id="ARBA00023228"/>
    </source>
</evidence>
<keyword evidence="14" id="KW-0333">Golgi apparatus</keyword>
<evidence type="ECO:0000256" key="6">
    <source>
        <dbReference type="ARBA" id="ARBA00022525"/>
    </source>
</evidence>
<evidence type="ECO:0000256" key="12">
    <source>
        <dbReference type="ARBA" id="ARBA00022824"/>
    </source>
</evidence>
<keyword evidence="11" id="KW-0378">Hydrolase</keyword>
<evidence type="ECO:0000256" key="7">
    <source>
        <dbReference type="ARBA" id="ARBA00022645"/>
    </source>
</evidence>
<dbReference type="GO" id="GO:0005764">
    <property type="term" value="C:lysosome"/>
    <property type="evidence" value="ECO:0007669"/>
    <property type="project" value="UniProtKB-SubCell"/>
</dbReference>
<dbReference type="GO" id="GO:0004180">
    <property type="term" value="F:carboxypeptidase activity"/>
    <property type="evidence" value="ECO:0007669"/>
    <property type="project" value="UniProtKB-KW"/>
</dbReference>
<dbReference type="Pfam" id="PF04389">
    <property type="entry name" value="Peptidase_M28"/>
    <property type="match status" value="1"/>
</dbReference>
<dbReference type="STRING" id="1513271.XM47_07085"/>
<dbReference type="SUPFAM" id="SSF53187">
    <property type="entry name" value="Zn-dependent exopeptidases"/>
    <property type="match status" value="1"/>
</dbReference>
<keyword evidence="16" id="KW-0865">Zymogen</keyword>
<evidence type="ECO:0000256" key="16">
    <source>
        <dbReference type="ARBA" id="ARBA00023145"/>
    </source>
</evidence>
<dbReference type="GO" id="GO:0005576">
    <property type="term" value="C:extracellular region"/>
    <property type="evidence" value="ECO:0007669"/>
    <property type="project" value="UniProtKB-SubCell"/>
</dbReference>
<reference evidence="22 23" key="1">
    <citation type="submission" date="2015-04" db="EMBL/GenBank/DDBJ databases">
        <title>Draft Genome Sequence of the Novel Agar-Digesting Marine Bacterium Q1.</title>
        <authorList>
            <person name="Li Y."/>
            <person name="Li D."/>
            <person name="Chen G."/>
            <person name="Du Z."/>
        </authorList>
    </citation>
    <scope>NUCLEOTIDE SEQUENCE [LARGE SCALE GENOMIC DNA]</scope>
    <source>
        <strain evidence="22 23">Q1</strain>
    </source>
</reference>